<accession>A0A4P1R2W6</accession>
<protein>
    <submittedName>
        <fullName evidence="1">Uncharacterized protein</fullName>
    </submittedName>
</protein>
<gene>
    <name evidence="1" type="ORF">TanjilG_27478</name>
</gene>
<evidence type="ECO:0000313" key="2">
    <source>
        <dbReference type="Proteomes" id="UP000188354"/>
    </source>
</evidence>
<dbReference type="Gramene" id="OIW00227">
    <property type="protein sequence ID" value="OIW00227"/>
    <property type="gene ID" value="TanjilG_27478"/>
</dbReference>
<dbReference type="EMBL" id="CM007372">
    <property type="protein sequence ID" value="OIW00227.1"/>
    <property type="molecule type" value="Genomic_DNA"/>
</dbReference>
<dbReference type="AlphaFoldDB" id="A0A4P1R2W6"/>
<organism evidence="1 2">
    <name type="scientific">Lupinus angustifolius</name>
    <name type="common">Narrow-leaved blue lupine</name>
    <dbReference type="NCBI Taxonomy" id="3871"/>
    <lineage>
        <taxon>Eukaryota</taxon>
        <taxon>Viridiplantae</taxon>
        <taxon>Streptophyta</taxon>
        <taxon>Embryophyta</taxon>
        <taxon>Tracheophyta</taxon>
        <taxon>Spermatophyta</taxon>
        <taxon>Magnoliopsida</taxon>
        <taxon>eudicotyledons</taxon>
        <taxon>Gunneridae</taxon>
        <taxon>Pentapetalae</taxon>
        <taxon>rosids</taxon>
        <taxon>fabids</taxon>
        <taxon>Fabales</taxon>
        <taxon>Fabaceae</taxon>
        <taxon>Papilionoideae</taxon>
        <taxon>50 kb inversion clade</taxon>
        <taxon>genistoids sensu lato</taxon>
        <taxon>core genistoids</taxon>
        <taxon>Genisteae</taxon>
        <taxon>Lupinus</taxon>
    </lineage>
</organism>
<dbReference type="Proteomes" id="UP000188354">
    <property type="component" value="Chromosome LG12"/>
</dbReference>
<keyword evidence="2" id="KW-1185">Reference proteome</keyword>
<reference evidence="1 2" key="1">
    <citation type="journal article" date="2017" name="Plant Biotechnol. J.">
        <title>A comprehensive draft genome sequence for lupin (Lupinus angustifolius), an emerging health food: insights into plant-microbe interactions and legume evolution.</title>
        <authorList>
            <person name="Hane J.K."/>
            <person name="Ming Y."/>
            <person name="Kamphuis L.G."/>
            <person name="Nelson M.N."/>
            <person name="Garg G."/>
            <person name="Atkins C.A."/>
            <person name="Bayer P.E."/>
            <person name="Bravo A."/>
            <person name="Bringans S."/>
            <person name="Cannon S."/>
            <person name="Edwards D."/>
            <person name="Foley R."/>
            <person name="Gao L.L."/>
            <person name="Harrison M.J."/>
            <person name="Huang W."/>
            <person name="Hurgobin B."/>
            <person name="Li S."/>
            <person name="Liu C.W."/>
            <person name="McGrath A."/>
            <person name="Morahan G."/>
            <person name="Murray J."/>
            <person name="Weller J."/>
            <person name="Jian J."/>
            <person name="Singh K.B."/>
        </authorList>
    </citation>
    <scope>NUCLEOTIDE SEQUENCE [LARGE SCALE GENOMIC DNA]</scope>
    <source>
        <strain evidence="2">cv. Tanjil</strain>
        <tissue evidence="1">Whole plant</tissue>
    </source>
</reference>
<name>A0A4P1R2W6_LUPAN</name>
<proteinExistence type="predicted"/>
<sequence length="75" mass="8784">MKALLPSVFALWRGYIYKCLNSVRQVRNPSLIVLSFLVQSYLQAKPVNNKDMEKEDTEEDDDNKVQFMNTRPLSF</sequence>
<evidence type="ECO:0000313" key="1">
    <source>
        <dbReference type="EMBL" id="OIW00227.1"/>
    </source>
</evidence>